<dbReference type="AlphaFoldDB" id="A0A7D8A8L6"/>
<protein>
    <submittedName>
        <fullName evidence="2">MurR/RpiR family transcriptional regulator</fullName>
    </submittedName>
</protein>
<dbReference type="EMBL" id="CP043732">
    <property type="protein sequence ID" value="QMU97180.1"/>
    <property type="molecule type" value="Genomic_DNA"/>
</dbReference>
<dbReference type="PANTHER" id="PTHR30514:SF18">
    <property type="entry name" value="RPIR-FAMILY TRANSCRIPTIONAL REGULATOR"/>
    <property type="match status" value="1"/>
</dbReference>
<evidence type="ECO:0000259" key="1">
    <source>
        <dbReference type="PROSITE" id="PS51464"/>
    </source>
</evidence>
<dbReference type="GO" id="GO:0003700">
    <property type="term" value="F:DNA-binding transcription factor activity"/>
    <property type="evidence" value="ECO:0007669"/>
    <property type="project" value="InterPro"/>
</dbReference>
<dbReference type="GO" id="GO:0097367">
    <property type="term" value="F:carbohydrate derivative binding"/>
    <property type="evidence" value="ECO:0007669"/>
    <property type="project" value="InterPro"/>
</dbReference>
<dbReference type="SUPFAM" id="SSF53697">
    <property type="entry name" value="SIS domain"/>
    <property type="match status" value="1"/>
</dbReference>
<proteinExistence type="predicted"/>
<dbReference type="InterPro" id="IPR047640">
    <property type="entry name" value="RpiR-like"/>
</dbReference>
<dbReference type="InterPro" id="IPR001347">
    <property type="entry name" value="SIS_dom"/>
</dbReference>
<dbReference type="Gene3D" id="3.40.50.10490">
    <property type="entry name" value="Glucose-6-phosphate isomerase like protein, domain 1"/>
    <property type="match status" value="1"/>
</dbReference>
<dbReference type="PANTHER" id="PTHR30514">
    <property type="entry name" value="GLUCOKINASE"/>
    <property type="match status" value="1"/>
</dbReference>
<name>A0A7D8A8L6_9MICO</name>
<dbReference type="PROSITE" id="PS51464">
    <property type="entry name" value="SIS"/>
    <property type="match status" value="1"/>
</dbReference>
<dbReference type="GO" id="GO:0003677">
    <property type="term" value="F:DNA binding"/>
    <property type="evidence" value="ECO:0007669"/>
    <property type="project" value="InterPro"/>
</dbReference>
<dbReference type="Proteomes" id="UP000515708">
    <property type="component" value="Chromosome"/>
</dbReference>
<organism evidence="2 3">
    <name type="scientific">Microbacterium esteraromaticum</name>
    <dbReference type="NCBI Taxonomy" id="57043"/>
    <lineage>
        <taxon>Bacteria</taxon>
        <taxon>Bacillati</taxon>
        <taxon>Actinomycetota</taxon>
        <taxon>Actinomycetes</taxon>
        <taxon>Micrococcales</taxon>
        <taxon>Microbacteriaceae</taxon>
        <taxon>Microbacterium</taxon>
    </lineage>
</organism>
<gene>
    <name evidence="2" type="ORF">FVO59_08050</name>
</gene>
<sequence length="223" mass="23939">MAAPTPPSGSHQEHMSLSSAGERYRARLQQRSLSSVLQQRVVDKEKETLSVALDRVLEDNSAIALAGIVVAARRRFVAGTGKSFAYATLLARDLSGGLAEVFLVDNNIIRSVEVLRETKPTDVLVVFSFRRYRRDTIELAEQFVAAGGTVVAITDAEDSPITAVAASSIVVPTDSVSYADSPTAIAAIIHLVATLSTASAKGAKRRLAERDRISNELGIYLQD</sequence>
<feature type="domain" description="SIS" evidence="1">
    <location>
        <begin position="65"/>
        <end position="208"/>
    </location>
</feature>
<dbReference type="InterPro" id="IPR035472">
    <property type="entry name" value="RpiR-like_SIS"/>
</dbReference>
<dbReference type="InterPro" id="IPR046348">
    <property type="entry name" value="SIS_dom_sf"/>
</dbReference>
<reference evidence="2 3" key="1">
    <citation type="journal article" date="2020" name="Front. Microbiol.">
        <title>Design of Bacterial Strain-Specific qPCR Assays Using NGS Data and Publicly Available Resources and Its Application to Track Biocontrol Strains.</title>
        <authorList>
            <person name="Hernandez I."/>
            <person name="Sant C."/>
            <person name="Martinez R."/>
            <person name="Fernandez C."/>
        </authorList>
    </citation>
    <scope>NUCLEOTIDE SEQUENCE [LARGE SCALE GENOMIC DNA]</scope>
    <source>
        <strain evidence="2 3">B24</strain>
    </source>
</reference>
<dbReference type="Pfam" id="PF01380">
    <property type="entry name" value="SIS"/>
    <property type="match status" value="1"/>
</dbReference>
<evidence type="ECO:0000313" key="3">
    <source>
        <dbReference type="Proteomes" id="UP000515708"/>
    </source>
</evidence>
<evidence type="ECO:0000313" key="2">
    <source>
        <dbReference type="EMBL" id="QMU97180.1"/>
    </source>
</evidence>
<dbReference type="GO" id="GO:1901135">
    <property type="term" value="P:carbohydrate derivative metabolic process"/>
    <property type="evidence" value="ECO:0007669"/>
    <property type="project" value="InterPro"/>
</dbReference>
<dbReference type="CDD" id="cd05013">
    <property type="entry name" value="SIS_RpiR"/>
    <property type="match status" value="1"/>
</dbReference>
<accession>A0A7D8A8L6</accession>